<protein>
    <recommendedName>
        <fullName evidence="1">SnoaL-like domain-containing protein</fullName>
    </recommendedName>
</protein>
<dbReference type="AlphaFoldDB" id="A0A383EAH1"/>
<feature type="domain" description="SnoaL-like" evidence="1">
    <location>
        <begin position="3"/>
        <end position="123"/>
    </location>
</feature>
<dbReference type="InterPro" id="IPR032710">
    <property type="entry name" value="NTF2-like_dom_sf"/>
</dbReference>
<dbReference type="InterPro" id="IPR037401">
    <property type="entry name" value="SnoaL-like"/>
</dbReference>
<evidence type="ECO:0000259" key="1">
    <source>
        <dbReference type="Pfam" id="PF13577"/>
    </source>
</evidence>
<dbReference type="Pfam" id="PF13577">
    <property type="entry name" value="SnoaL_4"/>
    <property type="match status" value="1"/>
</dbReference>
<dbReference type="CDD" id="cd00531">
    <property type="entry name" value="NTF2_like"/>
    <property type="match status" value="1"/>
</dbReference>
<dbReference type="Gene3D" id="3.10.450.50">
    <property type="match status" value="1"/>
</dbReference>
<proteinExistence type="predicted"/>
<dbReference type="SUPFAM" id="SSF54427">
    <property type="entry name" value="NTF2-like"/>
    <property type="match status" value="1"/>
</dbReference>
<organism evidence="2">
    <name type="scientific">marine metagenome</name>
    <dbReference type="NCBI Taxonomy" id="408172"/>
    <lineage>
        <taxon>unclassified sequences</taxon>
        <taxon>metagenomes</taxon>
        <taxon>ecological metagenomes</taxon>
    </lineage>
</organism>
<feature type="non-terminal residue" evidence="2">
    <location>
        <position position="1"/>
    </location>
</feature>
<evidence type="ECO:0000313" key="2">
    <source>
        <dbReference type="EMBL" id="SVE53624.1"/>
    </source>
</evidence>
<accession>A0A383EAH1</accession>
<dbReference type="EMBL" id="UINC01224133">
    <property type="protein sequence ID" value="SVE53624.1"/>
    <property type="molecule type" value="Genomic_DNA"/>
</dbReference>
<sequence length="136" mass="15547">VSTEDEFLIHKLVARYADAVNCRDEDAWAATWAEDAVWQLPMQQETRGRVPIVDLWVEAMKTLPFVVQLVHHGVVYVDGNFATGTWYLNEHMKFNEGAGVFNIGCYKDRYTKASGEWLFAERRYTVLYNDAGASPP</sequence>
<reference evidence="2" key="1">
    <citation type="submission" date="2018-05" db="EMBL/GenBank/DDBJ databases">
        <authorList>
            <person name="Lanie J.A."/>
            <person name="Ng W.-L."/>
            <person name="Kazmierczak K.M."/>
            <person name="Andrzejewski T.M."/>
            <person name="Davidsen T.M."/>
            <person name="Wayne K.J."/>
            <person name="Tettelin H."/>
            <person name="Glass J.I."/>
            <person name="Rusch D."/>
            <person name="Podicherti R."/>
            <person name="Tsui H.-C.T."/>
            <person name="Winkler M.E."/>
        </authorList>
    </citation>
    <scope>NUCLEOTIDE SEQUENCE</scope>
</reference>
<gene>
    <name evidence="2" type="ORF">METZ01_LOCUS506478</name>
</gene>
<name>A0A383EAH1_9ZZZZ</name>